<proteinExistence type="predicted"/>
<name>A0ABD1RV99_9LAMI</name>
<organism evidence="1 2">
    <name type="scientific">Abeliophyllum distichum</name>
    <dbReference type="NCBI Taxonomy" id="126358"/>
    <lineage>
        <taxon>Eukaryota</taxon>
        <taxon>Viridiplantae</taxon>
        <taxon>Streptophyta</taxon>
        <taxon>Embryophyta</taxon>
        <taxon>Tracheophyta</taxon>
        <taxon>Spermatophyta</taxon>
        <taxon>Magnoliopsida</taxon>
        <taxon>eudicotyledons</taxon>
        <taxon>Gunneridae</taxon>
        <taxon>Pentapetalae</taxon>
        <taxon>asterids</taxon>
        <taxon>lamiids</taxon>
        <taxon>Lamiales</taxon>
        <taxon>Oleaceae</taxon>
        <taxon>Forsythieae</taxon>
        <taxon>Abeliophyllum</taxon>
    </lineage>
</organism>
<keyword evidence="2" id="KW-1185">Reference proteome</keyword>
<comment type="caution">
    <text evidence="1">The sequence shown here is derived from an EMBL/GenBank/DDBJ whole genome shotgun (WGS) entry which is preliminary data.</text>
</comment>
<sequence length="102" mass="11445">MQPPMSETQNINTVIEQEILLLEAENTVESRTLELQKNQFALLLHVVDELQNTIDEEQKNLIEEMRTSIDENRTGVDDGSGGPNAMALDQLVNCIYACVTII</sequence>
<dbReference type="EMBL" id="JBFOLK010000008">
    <property type="protein sequence ID" value="KAL2492357.1"/>
    <property type="molecule type" value="Genomic_DNA"/>
</dbReference>
<evidence type="ECO:0000313" key="2">
    <source>
        <dbReference type="Proteomes" id="UP001604336"/>
    </source>
</evidence>
<accession>A0ABD1RV99</accession>
<gene>
    <name evidence="1" type="ORF">Adt_27985</name>
</gene>
<protein>
    <submittedName>
        <fullName evidence="1">THO complex subunit 7A</fullName>
    </submittedName>
</protein>
<dbReference type="Proteomes" id="UP001604336">
    <property type="component" value="Unassembled WGS sequence"/>
</dbReference>
<reference evidence="2" key="1">
    <citation type="submission" date="2024-07" db="EMBL/GenBank/DDBJ databases">
        <title>Two chromosome-level genome assemblies of Korean endemic species Abeliophyllum distichum and Forsythia ovata (Oleaceae).</title>
        <authorList>
            <person name="Jang H."/>
        </authorList>
    </citation>
    <scope>NUCLEOTIDE SEQUENCE [LARGE SCALE GENOMIC DNA]</scope>
</reference>
<evidence type="ECO:0000313" key="1">
    <source>
        <dbReference type="EMBL" id="KAL2492357.1"/>
    </source>
</evidence>
<dbReference type="AlphaFoldDB" id="A0ABD1RV99"/>